<dbReference type="InterPro" id="IPR017853">
    <property type="entry name" value="GH"/>
</dbReference>
<dbReference type="SUPFAM" id="SSF81296">
    <property type="entry name" value="E set domains"/>
    <property type="match status" value="1"/>
</dbReference>
<dbReference type="SUPFAM" id="SSF51445">
    <property type="entry name" value="(Trans)glycosidases"/>
    <property type="match status" value="1"/>
</dbReference>
<evidence type="ECO:0000256" key="4">
    <source>
        <dbReference type="SAM" id="MobiDB-lite"/>
    </source>
</evidence>
<evidence type="ECO:0000256" key="2">
    <source>
        <dbReference type="ARBA" id="ARBA00022801"/>
    </source>
</evidence>
<organism evidence="6 7">
    <name type="scientific">Aquabacterium soli</name>
    <dbReference type="NCBI Taxonomy" id="2493092"/>
    <lineage>
        <taxon>Bacteria</taxon>
        <taxon>Pseudomonadati</taxon>
        <taxon>Pseudomonadota</taxon>
        <taxon>Betaproteobacteria</taxon>
        <taxon>Burkholderiales</taxon>
        <taxon>Aquabacterium</taxon>
    </lineage>
</organism>
<dbReference type="OrthoDB" id="3236218at2"/>
<keyword evidence="2" id="KW-0378">Hydrolase</keyword>
<accession>A0A426VA95</accession>
<feature type="domain" description="Glycosyl hydrolase family 13 catalytic" evidence="5">
    <location>
        <begin position="173"/>
        <end position="578"/>
    </location>
</feature>
<dbReference type="InterPro" id="IPR006047">
    <property type="entry name" value="GH13_cat_dom"/>
</dbReference>
<dbReference type="InterPro" id="IPR044505">
    <property type="entry name" value="GlgX_Isoamylase_N_E_set"/>
</dbReference>
<dbReference type="GO" id="GO:0005980">
    <property type="term" value="P:glycogen catabolic process"/>
    <property type="evidence" value="ECO:0007669"/>
    <property type="project" value="InterPro"/>
</dbReference>
<dbReference type="Proteomes" id="UP000269265">
    <property type="component" value="Unassembled WGS sequence"/>
</dbReference>
<dbReference type="InterPro" id="IPR011837">
    <property type="entry name" value="Glycogen_debranch_GlgX"/>
</dbReference>
<dbReference type="NCBIfam" id="TIGR02100">
    <property type="entry name" value="glgX_debranch"/>
    <property type="match status" value="1"/>
</dbReference>
<keyword evidence="7" id="KW-1185">Reference proteome</keyword>
<dbReference type="GO" id="GO:0004135">
    <property type="term" value="F:amylo-alpha-1,6-glucosidase activity"/>
    <property type="evidence" value="ECO:0007669"/>
    <property type="project" value="InterPro"/>
</dbReference>
<dbReference type="SMART" id="SM00642">
    <property type="entry name" value="Aamy"/>
    <property type="match status" value="1"/>
</dbReference>
<sequence length="733" mass="81809">MKKSSSRWPSVEAGSPLHLGATADEDGVNFALFSAHATRVELCVYDESGTKEIHRVDLPEQTDEVWHGRLPGAKAGLVYGYRVHGPYKPDKGHRFNHHKLVLDPYARSLVGQLQWGPSLFGYQLGHPDSDLSFSEIDSAPAMPKARVVADDPRLQPPRPSPWRRPWDRTIIYETHAKGFTQRHPAVPEAHRGRFKGLAHPEVIAYVKSLGVSTVELLPIHAFADEPHLHDHGLSNFWGYNTIGFFTPDPRYLVDGQLADFAEMVDRLHDAGLEVVLDVVYNHTAEGNGLGPTISFKGIDNASYYRLDPQHPRNYINDTGTGNTVNANHPRVLQLIMDSLRHWAGLGVDGFRFDLATVLGREPQGFDQTCGFFQAWRQDPVLGRLKFIAEPWDCGPGGYQVGGFPPGWAEWNDAFRDQLRSFWRGDEKQVPHLASRLTASADRFRHRGRRAWASVNFITAHDGFTLADLVSYNDRHNEANGENNRDGSSNNLSWNCGAEGPTDDAEVLTLRARQQRNLLLTLLLAHGTPMLLAGDEAGRTQQGNNNAYCQDNEISWVDWERTEDQQMLTDYVRKLVWLRDTLAVLRPNRHARGRHPARAGIRDVAWVDAAGRELQPAQWSDPAMRSIGMLADARALLDGRQPAGQHGVTTLLVVNAHHDLVLWTMPAHHGVARWTRIVDTNAPLEREIPEYAPGDVYEVTGRSALLFVSGTDAASTALVKELVDALRRGEIQAA</sequence>
<comment type="caution">
    <text evidence="6">The sequence shown here is derived from an EMBL/GenBank/DDBJ whole genome shotgun (WGS) entry which is preliminary data.</text>
</comment>
<dbReference type="Gene3D" id="2.60.40.1180">
    <property type="entry name" value="Golgi alpha-mannosidase II"/>
    <property type="match status" value="1"/>
</dbReference>
<dbReference type="Pfam" id="PF00128">
    <property type="entry name" value="Alpha-amylase"/>
    <property type="match status" value="1"/>
</dbReference>
<dbReference type="InterPro" id="IPR013783">
    <property type="entry name" value="Ig-like_fold"/>
</dbReference>
<proteinExistence type="inferred from homology"/>
<dbReference type="AlphaFoldDB" id="A0A426VA95"/>
<dbReference type="CDD" id="cd02856">
    <property type="entry name" value="E_set_GDE_Isoamylase_N"/>
    <property type="match status" value="1"/>
</dbReference>
<evidence type="ECO:0000313" key="6">
    <source>
        <dbReference type="EMBL" id="RRS03879.1"/>
    </source>
</evidence>
<feature type="region of interest" description="Disordered" evidence="4">
    <location>
        <begin position="477"/>
        <end position="497"/>
    </location>
</feature>
<gene>
    <name evidence="6" type="primary">glgX</name>
    <name evidence="6" type="ORF">EIP75_13065</name>
</gene>
<evidence type="ECO:0000256" key="3">
    <source>
        <dbReference type="ARBA" id="ARBA00023295"/>
    </source>
</evidence>
<dbReference type="Gene3D" id="2.60.40.10">
    <property type="entry name" value="Immunoglobulins"/>
    <property type="match status" value="1"/>
</dbReference>
<name>A0A426VA95_9BURK</name>
<dbReference type="CDD" id="cd11326">
    <property type="entry name" value="AmyAc_Glg_debranch"/>
    <property type="match status" value="1"/>
</dbReference>
<evidence type="ECO:0000259" key="5">
    <source>
        <dbReference type="SMART" id="SM00642"/>
    </source>
</evidence>
<dbReference type="InterPro" id="IPR013780">
    <property type="entry name" value="Glyco_hydro_b"/>
</dbReference>
<dbReference type="Gene3D" id="3.20.20.80">
    <property type="entry name" value="Glycosidases"/>
    <property type="match status" value="1"/>
</dbReference>
<evidence type="ECO:0000313" key="7">
    <source>
        <dbReference type="Proteomes" id="UP000269265"/>
    </source>
</evidence>
<keyword evidence="3" id="KW-0326">Glycosidase</keyword>
<evidence type="ECO:0000256" key="1">
    <source>
        <dbReference type="ARBA" id="ARBA00008061"/>
    </source>
</evidence>
<dbReference type="RefSeq" id="WP_125243719.1">
    <property type="nucleotide sequence ID" value="NZ_RSED01000009.1"/>
</dbReference>
<dbReference type="Pfam" id="PF02922">
    <property type="entry name" value="CBM_48"/>
    <property type="match status" value="1"/>
</dbReference>
<dbReference type="SUPFAM" id="SSF51011">
    <property type="entry name" value="Glycosyl hydrolase domain"/>
    <property type="match status" value="1"/>
</dbReference>
<reference evidence="6 7" key="1">
    <citation type="submission" date="2018-12" db="EMBL/GenBank/DDBJ databases">
        <title>The whole draft genome of Aquabacterium sp. SJQ9.</title>
        <authorList>
            <person name="Sun L."/>
            <person name="Gao X."/>
            <person name="Chen W."/>
            <person name="Huang K."/>
        </authorList>
    </citation>
    <scope>NUCLEOTIDE SEQUENCE [LARGE SCALE GENOMIC DNA]</scope>
    <source>
        <strain evidence="6 7">SJQ9</strain>
    </source>
</reference>
<dbReference type="InterPro" id="IPR014756">
    <property type="entry name" value="Ig_E-set"/>
</dbReference>
<dbReference type="EMBL" id="RSED01000009">
    <property type="protein sequence ID" value="RRS03879.1"/>
    <property type="molecule type" value="Genomic_DNA"/>
</dbReference>
<dbReference type="InterPro" id="IPR004193">
    <property type="entry name" value="Glyco_hydro_13_N"/>
</dbReference>
<protein>
    <submittedName>
        <fullName evidence="6">Glycogen debranching enzyme GlgX</fullName>
    </submittedName>
</protein>
<comment type="similarity">
    <text evidence="1">Belongs to the glycosyl hydrolase 13 family.</text>
</comment>
<dbReference type="PANTHER" id="PTHR43002">
    <property type="entry name" value="GLYCOGEN DEBRANCHING ENZYME"/>
    <property type="match status" value="1"/>
</dbReference>